<dbReference type="InterPro" id="IPR031137">
    <property type="entry name" value="GRF"/>
</dbReference>
<feature type="domain" description="QLQ" evidence="4">
    <location>
        <begin position="38"/>
        <end position="73"/>
    </location>
</feature>
<evidence type="ECO:0000256" key="3">
    <source>
        <dbReference type="RuleBase" id="RU367127"/>
    </source>
</evidence>
<keyword evidence="3" id="KW-0010">Activator</keyword>
<name>A0ABP0U8D7_9BRYO</name>
<dbReference type="PROSITE" id="PS51666">
    <property type="entry name" value="QLQ"/>
    <property type="match status" value="1"/>
</dbReference>
<comment type="similarity">
    <text evidence="3">Belongs to the GRF family.</text>
</comment>
<keyword evidence="6" id="KW-1185">Reference proteome</keyword>
<evidence type="ECO:0000313" key="6">
    <source>
        <dbReference type="Proteomes" id="UP001497512"/>
    </source>
</evidence>
<organism evidence="5 6">
    <name type="scientific">Sphagnum troendelagicum</name>
    <dbReference type="NCBI Taxonomy" id="128251"/>
    <lineage>
        <taxon>Eukaryota</taxon>
        <taxon>Viridiplantae</taxon>
        <taxon>Streptophyta</taxon>
        <taxon>Embryophyta</taxon>
        <taxon>Bryophyta</taxon>
        <taxon>Sphagnophytina</taxon>
        <taxon>Sphagnopsida</taxon>
        <taxon>Sphagnales</taxon>
        <taxon>Sphagnaceae</taxon>
        <taxon>Sphagnum</taxon>
    </lineage>
</organism>
<dbReference type="Proteomes" id="UP001497512">
    <property type="component" value="Chromosome 2"/>
</dbReference>
<dbReference type="InterPro" id="IPR014978">
    <property type="entry name" value="Gln-Leu-Gln_QLQ"/>
</dbReference>
<protein>
    <recommendedName>
        <fullName evidence="3">Growth-regulating factor</fullName>
    </recommendedName>
</protein>
<reference evidence="5" key="1">
    <citation type="submission" date="2024-02" db="EMBL/GenBank/DDBJ databases">
        <authorList>
            <consortium name="ELIXIR-Norway"/>
            <consortium name="Elixir Norway"/>
        </authorList>
    </citation>
    <scope>NUCLEOTIDE SEQUENCE</scope>
</reference>
<evidence type="ECO:0000256" key="1">
    <source>
        <dbReference type="ARBA" id="ARBA00004123"/>
    </source>
</evidence>
<dbReference type="PANTHER" id="PTHR31602:SF8">
    <property type="entry name" value="GROWTH-REGULATING FACTOR 5"/>
    <property type="match status" value="1"/>
</dbReference>
<keyword evidence="3" id="KW-0804">Transcription</keyword>
<comment type="domain">
    <text evidence="3">The QLQ domain and WRC domain may be involved in protein-protein interaction and DNA-binding, respectively.</text>
</comment>
<keyword evidence="3" id="KW-0805">Transcription regulation</keyword>
<evidence type="ECO:0000313" key="5">
    <source>
        <dbReference type="EMBL" id="CAK9215145.1"/>
    </source>
</evidence>
<dbReference type="SMART" id="SM00951">
    <property type="entry name" value="QLQ"/>
    <property type="match status" value="1"/>
</dbReference>
<keyword evidence="2 3" id="KW-0539">Nucleus</keyword>
<dbReference type="EMBL" id="OZ019894">
    <property type="protein sequence ID" value="CAK9215145.1"/>
    <property type="molecule type" value="Genomic_DNA"/>
</dbReference>
<gene>
    <name evidence="5" type="ORF">CSSPTR1EN2_LOCUS12585</name>
</gene>
<dbReference type="PANTHER" id="PTHR31602">
    <property type="entry name" value="GROWTH-REGULATING FACTOR 5"/>
    <property type="match status" value="1"/>
</dbReference>
<accession>A0ABP0U8D7</accession>
<comment type="subcellular location">
    <subcellularLocation>
        <location evidence="1 3">Nucleus</location>
    </subcellularLocation>
</comment>
<comment type="function">
    <text evidence="3">Transcription activator.</text>
</comment>
<sequence>MREELELVQSTMRLQCVHDHMMRSSSSAAMNRGRRGSPFTSRQWAELEHQALIFKYILAGLNVPEELLYPIRRSVAASLMINAASMTTTHNGCRWDGSLTS</sequence>
<evidence type="ECO:0000259" key="4">
    <source>
        <dbReference type="PROSITE" id="PS51666"/>
    </source>
</evidence>
<proteinExistence type="inferred from homology"/>
<dbReference type="Pfam" id="PF08880">
    <property type="entry name" value="QLQ"/>
    <property type="match status" value="1"/>
</dbReference>
<evidence type="ECO:0000256" key="2">
    <source>
        <dbReference type="ARBA" id="ARBA00023242"/>
    </source>
</evidence>